<dbReference type="EMBL" id="VNJJ01000003">
    <property type="protein sequence ID" value="TVY02337.1"/>
    <property type="molecule type" value="Genomic_DNA"/>
</dbReference>
<dbReference type="Proteomes" id="UP000316330">
    <property type="component" value="Unassembled WGS sequence"/>
</dbReference>
<dbReference type="InterPro" id="IPR052169">
    <property type="entry name" value="CW_Biosynth-Accessory"/>
</dbReference>
<dbReference type="SMART" id="SM00854">
    <property type="entry name" value="PGA_cap"/>
    <property type="match status" value="1"/>
</dbReference>
<protein>
    <submittedName>
        <fullName evidence="3">CapA family protein</fullName>
    </submittedName>
</protein>
<dbReference type="PANTHER" id="PTHR33393">
    <property type="entry name" value="POLYGLUTAMINE SYNTHESIS ACCESSORY PROTEIN RV0574C-RELATED"/>
    <property type="match status" value="1"/>
</dbReference>
<evidence type="ECO:0000256" key="1">
    <source>
        <dbReference type="ARBA" id="ARBA00005662"/>
    </source>
</evidence>
<dbReference type="AlphaFoldDB" id="A0A559JR44"/>
<name>A0A559JR44_9BACL</name>
<evidence type="ECO:0000313" key="3">
    <source>
        <dbReference type="EMBL" id="TVY02337.1"/>
    </source>
</evidence>
<dbReference type="Pfam" id="PF09587">
    <property type="entry name" value="PGA_cap"/>
    <property type="match status" value="1"/>
</dbReference>
<comment type="caution">
    <text evidence="3">The sequence shown here is derived from an EMBL/GenBank/DDBJ whole genome shotgun (WGS) entry which is preliminary data.</text>
</comment>
<proteinExistence type="inferred from homology"/>
<comment type="similarity">
    <text evidence="1">Belongs to the CapA family.</text>
</comment>
<dbReference type="Gene3D" id="3.60.21.10">
    <property type="match status" value="1"/>
</dbReference>
<accession>A0A559JR44</accession>
<evidence type="ECO:0000313" key="4">
    <source>
        <dbReference type="Proteomes" id="UP000316330"/>
    </source>
</evidence>
<reference evidence="3 4" key="1">
    <citation type="submission" date="2019-07" db="EMBL/GenBank/DDBJ databases">
        <authorList>
            <person name="Kim J."/>
        </authorList>
    </citation>
    <scope>NUCLEOTIDE SEQUENCE [LARGE SCALE GENOMIC DNA]</scope>
    <source>
        <strain evidence="3 4">G13</strain>
    </source>
</reference>
<organism evidence="3 4">
    <name type="scientific">Cohnella terricola</name>
    <dbReference type="NCBI Taxonomy" id="1289167"/>
    <lineage>
        <taxon>Bacteria</taxon>
        <taxon>Bacillati</taxon>
        <taxon>Bacillota</taxon>
        <taxon>Bacilli</taxon>
        <taxon>Bacillales</taxon>
        <taxon>Paenibacillaceae</taxon>
        <taxon>Cohnella</taxon>
    </lineage>
</organism>
<dbReference type="SUPFAM" id="SSF56300">
    <property type="entry name" value="Metallo-dependent phosphatases"/>
    <property type="match status" value="1"/>
</dbReference>
<gene>
    <name evidence="3" type="ORF">FPZ45_07875</name>
</gene>
<dbReference type="PANTHER" id="PTHR33393:SF12">
    <property type="entry name" value="CAPSULE BIOSYNTHESIS PROTEIN CAPA"/>
    <property type="match status" value="1"/>
</dbReference>
<dbReference type="CDD" id="cd07381">
    <property type="entry name" value="MPP_CapA"/>
    <property type="match status" value="1"/>
</dbReference>
<dbReference type="InterPro" id="IPR029052">
    <property type="entry name" value="Metallo-depent_PP-like"/>
</dbReference>
<feature type="domain" description="Capsule synthesis protein CapA" evidence="2">
    <location>
        <begin position="89"/>
        <end position="344"/>
    </location>
</feature>
<dbReference type="OrthoDB" id="9810906at2"/>
<dbReference type="InterPro" id="IPR019079">
    <property type="entry name" value="Capsule_synth_CapA"/>
</dbReference>
<evidence type="ECO:0000259" key="2">
    <source>
        <dbReference type="SMART" id="SM00854"/>
    </source>
</evidence>
<sequence>MGKRRLIDYSHMRRRPEGPMKTQVSILGICLLAAALTACSLDSPSGASATASARSSPVSVVAQAPVIPPSESPERLSTLPTEPVVRRATLLAVGDIMSHMPQLPGYYNAKSQNYDFTPWFAQVKPILEKGDWVIGNLETPIAGKDLKFTGFPRFNAPDELAFAIKQSGIQLVSTANNHSLDRGVPGVRRTLGTVRKAGLIPVGTSVSLTDRSRKVIEERNGIRLGFLAYTYGTNGIPLPADSAYAVNLIDPDTIKRDIASLRQAGAEAVVVSLHFGVEYQRMPNAEQKQLVRELVKAGADIVLGSHPHVVQPYEEIDVPASESEDGTAKKGIAIYSLGNFISNQTGNWKDVGLIFGVQLTKTVHPDGTSDIRWEKITTTPTWVHIVWNNKVRYYTIIPMQAAIQNRNIPGLTANDYTKMKTMLNGINKHLLQLRAG</sequence>
<keyword evidence="4" id="KW-1185">Reference proteome</keyword>